<dbReference type="PROSITE" id="PS00194">
    <property type="entry name" value="THIOREDOXIN_1"/>
    <property type="match status" value="1"/>
</dbReference>
<dbReference type="PROSITE" id="PS51352">
    <property type="entry name" value="THIOREDOXIN_2"/>
    <property type="match status" value="1"/>
</dbReference>
<dbReference type="InterPro" id="IPR036249">
    <property type="entry name" value="Thioredoxin-like_sf"/>
</dbReference>
<dbReference type="Gene3D" id="3.40.30.10">
    <property type="entry name" value="Glutaredoxin"/>
    <property type="match status" value="1"/>
</dbReference>
<dbReference type="GO" id="GO:0030313">
    <property type="term" value="C:cell envelope"/>
    <property type="evidence" value="ECO:0007669"/>
    <property type="project" value="UniProtKB-SubCell"/>
</dbReference>
<evidence type="ECO:0000256" key="1">
    <source>
        <dbReference type="ARBA" id="ARBA00004196"/>
    </source>
</evidence>
<evidence type="ECO:0000256" key="2">
    <source>
        <dbReference type="ARBA" id="ARBA00022748"/>
    </source>
</evidence>
<dbReference type="GO" id="GO:0016491">
    <property type="term" value="F:oxidoreductase activity"/>
    <property type="evidence" value="ECO:0007669"/>
    <property type="project" value="InterPro"/>
</dbReference>
<evidence type="ECO:0000256" key="3">
    <source>
        <dbReference type="ARBA" id="ARBA00023284"/>
    </source>
</evidence>
<organism evidence="5 6">
    <name type="scientific">Sphingobacterium athyrii</name>
    <dbReference type="NCBI Taxonomy" id="2152717"/>
    <lineage>
        <taxon>Bacteria</taxon>
        <taxon>Pseudomonadati</taxon>
        <taxon>Bacteroidota</taxon>
        <taxon>Sphingobacteriia</taxon>
        <taxon>Sphingobacteriales</taxon>
        <taxon>Sphingobacteriaceae</taxon>
        <taxon>Sphingobacterium</taxon>
    </lineage>
</organism>
<proteinExistence type="predicted"/>
<dbReference type="Proteomes" id="UP000250831">
    <property type="component" value="Unassembled WGS sequence"/>
</dbReference>
<dbReference type="GO" id="GO:0017004">
    <property type="term" value="P:cytochrome complex assembly"/>
    <property type="evidence" value="ECO:0007669"/>
    <property type="project" value="UniProtKB-KW"/>
</dbReference>
<dbReference type="SUPFAM" id="SSF52833">
    <property type="entry name" value="Thioredoxin-like"/>
    <property type="match status" value="1"/>
</dbReference>
<dbReference type="RefSeq" id="WP_108631988.1">
    <property type="nucleotide sequence ID" value="NZ_QCXX01000001.1"/>
</dbReference>
<dbReference type="InterPro" id="IPR050553">
    <property type="entry name" value="Thioredoxin_ResA/DsbE_sf"/>
</dbReference>
<dbReference type="AlphaFoldDB" id="A0A363NY65"/>
<keyword evidence="6" id="KW-1185">Reference proteome</keyword>
<feature type="domain" description="Thioredoxin" evidence="4">
    <location>
        <begin position="40"/>
        <end position="196"/>
    </location>
</feature>
<comment type="caution">
    <text evidence="5">The sequence shown here is derived from an EMBL/GenBank/DDBJ whole genome shotgun (WGS) entry which is preliminary data.</text>
</comment>
<gene>
    <name evidence="5" type="ORF">DCO56_01405</name>
</gene>
<dbReference type="InterPro" id="IPR017937">
    <property type="entry name" value="Thioredoxin_CS"/>
</dbReference>
<keyword evidence="3" id="KW-0676">Redox-active center</keyword>
<name>A0A363NY65_9SPHI</name>
<sequence length="197" mass="21996">MNPKTKKIIGNVVFVLFIGLLIWPTSRSYFQQLLMKIGLFKPKLEVPKQVAEPIDAVAKPVSNTVSFVNPLGETIQVADLKGKVVFINFWATWCGPCRAEMPSINVLYDKFKDNPNIVFLIVEIEGDKEKAAAFVKNEKLTLPISYPNSDIPKEWLSESIPSTVILGKDGKLATRHEGMADYSTPDVATFIQDLINK</sequence>
<dbReference type="InterPro" id="IPR013766">
    <property type="entry name" value="Thioredoxin_domain"/>
</dbReference>
<dbReference type="InterPro" id="IPR013740">
    <property type="entry name" value="Redoxin"/>
</dbReference>
<accession>A0A363NY65</accession>
<dbReference type="CDD" id="cd02966">
    <property type="entry name" value="TlpA_like_family"/>
    <property type="match status" value="1"/>
</dbReference>
<dbReference type="OrthoDB" id="9815205at2"/>
<dbReference type="Pfam" id="PF08534">
    <property type="entry name" value="Redoxin"/>
    <property type="match status" value="1"/>
</dbReference>
<dbReference type="EMBL" id="QCXX01000001">
    <property type="protein sequence ID" value="PUV25670.1"/>
    <property type="molecule type" value="Genomic_DNA"/>
</dbReference>
<keyword evidence="2" id="KW-0201">Cytochrome c-type biogenesis</keyword>
<evidence type="ECO:0000259" key="4">
    <source>
        <dbReference type="PROSITE" id="PS51352"/>
    </source>
</evidence>
<reference evidence="5 6" key="1">
    <citation type="submission" date="2018-04" db="EMBL/GenBank/DDBJ databases">
        <title>Sphingobacterium sp. M46 Genome.</title>
        <authorList>
            <person name="Cheng J."/>
            <person name="Li Y."/>
        </authorList>
    </citation>
    <scope>NUCLEOTIDE SEQUENCE [LARGE SCALE GENOMIC DNA]</scope>
    <source>
        <strain evidence="5 6">M46</strain>
    </source>
</reference>
<dbReference type="PANTHER" id="PTHR42852:SF17">
    <property type="entry name" value="THIOREDOXIN-LIKE PROTEIN HI_1115"/>
    <property type="match status" value="1"/>
</dbReference>
<comment type="subcellular location">
    <subcellularLocation>
        <location evidence="1">Cell envelope</location>
    </subcellularLocation>
</comment>
<dbReference type="PANTHER" id="PTHR42852">
    <property type="entry name" value="THIOL:DISULFIDE INTERCHANGE PROTEIN DSBE"/>
    <property type="match status" value="1"/>
</dbReference>
<evidence type="ECO:0000313" key="6">
    <source>
        <dbReference type="Proteomes" id="UP000250831"/>
    </source>
</evidence>
<protein>
    <submittedName>
        <fullName evidence="5">TlpA family protein disulfide reductase</fullName>
    </submittedName>
</protein>
<evidence type="ECO:0000313" key="5">
    <source>
        <dbReference type="EMBL" id="PUV25670.1"/>
    </source>
</evidence>